<organism evidence="2 3">
    <name type="scientific">Parastrongyloides trichosuri</name>
    <name type="common">Possum-specific nematode worm</name>
    <dbReference type="NCBI Taxonomy" id="131310"/>
    <lineage>
        <taxon>Eukaryota</taxon>
        <taxon>Metazoa</taxon>
        <taxon>Ecdysozoa</taxon>
        <taxon>Nematoda</taxon>
        <taxon>Chromadorea</taxon>
        <taxon>Rhabditida</taxon>
        <taxon>Tylenchina</taxon>
        <taxon>Panagrolaimomorpha</taxon>
        <taxon>Strongyloidoidea</taxon>
        <taxon>Strongyloididae</taxon>
        <taxon>Parastrongyloides</taxon>
    </lineage>
</organism>
<name>A0A0N4Z522_PARTI</name>
<sequence length="179" mass="21240">MKLLYILSSFISLFQAWNIDDYLTDCWGNKCRDDEGFLQRMPFDPLDVNKFVLLGFKTLENRLIVSGPVIPYGEDNFCMLYVDEEQTFRNCKQIRVFNQNSFDKGNCIFSQNIEEPGLKLELRNGRVPIQYFGDDYIYYGYFDTVTNFAYFPNPLTFEGHIVPLVDIERYLYYLHCRND</sequence>
<dbReference type="WBParaSite" id="PTRK_0000208600.1">
    <property type="protein sequence ID" value="PTRK_0000208600.1"/>
    <property type="gene ID" value="PTRK_0000208600"/>
</dbReference>
<evidence type="ECO:0000256" key="1">
    <source>
        <dbReference type="SAM" id="SignalP"/>
    </source>
</evidence>
<dbReference type="AlphaFoldDB" id="A0A0N4Z522"/>
<protein>
    <submittedName>
        <fullName evidence="3">Uncharacterized protein</fullName>
    </submittedName>
</protein>
<keyword evidence="2" id="KW-1185">Reference proteome</keyword>
<proteinExistence type="predicted"/>
<dbReference type="Proteomes" id="UP000038045">
    <property type="component" value="Unplaced"/>
</dbReference>
<feature type="chain" id="PRO_5005891110" evidence="1">
    <location>
        <begin position="17"/>
        <end position="179"/>
    </location>
</feature>
<evidence type="ECO:0000313" key="3">
    <source>
        <dbReference type="WBParaSite" id="PTRK_0000208600.1"/>
    </source>
</evidence>
<accession>A0A0N4Z522</accession>
<reference evidence="3" key="1">
    <citation type="submission" date="2017-02" db="UniProtKB">
        <authorList>
            <consortium name="WormBaseParasite"/>
        </authorList>
    </citation>
    <scope>IDENTIFICATION</scope>
</reference>
<feature type="signal peptide" evidence="1">
    <location>
        <begin position="1"/>
        <end position="16"/>
    </location>
</feature>
<evidence type="ECO:0000313" key="2">
    <source>
        <dbReference type="Proteomes" id="UP000038045"/>
    </source>
</evidence>
<keyword evidence="1" id="KW-0732">Signal</keyword>